<dbReference type="WBParaSite" id="L893_g987.t1">
    <property type="protein sequence ID" value="L893_g987.t1"/>
    <property type="gene ID" value="L893_g987"/>
</dbReference>
<name>A0A1I8AVA4_9BILA</name>
<dbReference type="AlphaFoldDB" id="A0A1I8AVA4"/>
<proteinExistence type="predicted"/>
<evidence type="ECO:0000313" key="2">
    <source>
        <dbReference type="Proteomes" id="UP000095287"/>
    </source>
</evidence>
<keyword evidence="2" id="KW-1185">Reference proteome</keyword>
<evidence type="ECO:0000256" key="1">
    <source>
        <dbReference type="SAM" id="SignalP"/>
    </source>
</evidence>
<accession>A0A1I8AVA4</accession>
<evidence type="ECO:0000313" key="3">
    <source>
        <dbReference type="WBParaSite" id="L893_g987.t1"/>
    </source>
</evidence>
<organism evidence="2 3">
    <name type="scientific">Steinernema glaseri</name>
    <dbReference type="NCBI Taxonomy" id="37863"/>
    <lineage>
        <taxon>Eukaryota</taxon>
        <taxon>Metazoa</taxon>
        <taxon>Ecdysozoa</taxon>
        <taxon>Nematoda</taxon>
        <taxon>Chromadorea</taxon>
        <taxon>Rhabditida</taxon>
        <taxon>Tylenchina</taxon>
        <taxon>Panagrolaimomorpha</taxon>
        <taxon>Strongyloidoidea</taxon>
        <taxon>Steinernematidae</taxon>
        <taxon>Steinernema</taxon>
    </lineage>
</organism>
<reference evidence="3" key="1">
    <citation type="submission" date="2016-11" db="UniProtKB">
        <authorList>
            <consortium name="WormBaseParasite"/>
        </authorList>
    </citation>
    <scope>IDENTIFICATION</scope>
</reference>
<feature type="signal peptide" evidence="1">
    <location>
        <begin position="1"/>
        <end position="19"/>
    </location>
</feature>
<feature type="chain" id="PRO_5009315141" evidence="1">
    <location>
        <begin position="20"/>
        <end position="171"/>
    </location>
</feature>
<keyword evidence="1" id="KW-0732">Signal</keyword>
<sequence>MFPVWLALLLSFQVATVNASNILISFAHDFDSHINSMKPFFMRLSEAGHNITVLDTSARDKPRYFGPTINVFHIQVSVPNIIPPDIFWKIETTSAKMPSLFAESDVVFGEILDENNKASYFNPWDNTYIPLFIFNSQIRMYPNLKLCIPATNHSEHEMGPYRHGRTVRSTF</sequence>
<protein>
    <submittedName>
        <fullName evidence="3">Glucuronosyltransferase</fullName>
    </submittedName>
</protein>
<dbReference type="Proteomes" id="UP000095287">
    <property type="component" value="Unplaced"/>
</dbReference>
<dbReference type="SUPFAM" id="SSF53756">
    <property type="entry name" value="UDP-Glycosyltransferase/glycogen phosphorylase"/>
    <property type="match status" value="1"/>
</dbReference>